<proteinExistence type="predicted"/>
<evidence type="ECO:0000313" key="3">
    <source>
        <dbReference type="Proteomes" id="UP000054498"/>
    </source>
</evidence>
<dbReference type="KEGG" id="mng:MNEG_5662"/>
<protein>
    <submittedName>
        <fullName evidence="2">Uncharacterized protein</fullName>
    </submittedName>
</protein>
<feature type="region of interest" description="Disordered" evidence="1">
    <location>
        <begin position="103"/>
        <end position="148"/>
    </location>
</feature>
<dbReference type="AlphaFoldDB" id="A0A0D2N9G0"/>
<dbReference type="OrthoDB" id="544634at2759"/>
<name>A0A0D2N9G0_9CHLO</name>
<evidence type="ECO:0000313" key="2">
    <source>
        <dbReference type="EMBL" id="KIZ02301.1"/>
    </source>
</evidence>
<evidence type="ECO:0000256" key="1">
    <source>
        <dbReference type="SAM" id="MobiDB-lite"/>
    </source>
</evidence>
<dbReference type="EMBL" id="KK101079">
    <property type="protein sequence ID" value="KIZ02301.1"/>
    <property type="molecule type" value="Genomic_DNA"/>
</dbReference>
<feature type="compositionally biased region" description="Low complexity" evidence="1">
    <location>
        <begin position="227"/>
        <end position="250"/>
    </location>
</feature>
<dbReference type="STRING" id="145388.A0A0D2N9G0"/>
<dbReference type="RefSeq" id="XP_013901320.1">
    <property type="nucleotide sequence ID" value="XM_014045866.1"/>
</dbReference>
<dbReference type="GeneID" id="25738539"/>
<feature type="region of interest" description="Disordered" evidence="1">
    <location>
        <begin position="194"/>
        <end position="250"/>
    </location>
</feature>
<feature type="region of interest" description="Disordered" evidence="1">
    <location>
        <begin position="400"/>
        <end position="464"/>
    </location>
</feature>
<feature type="compositionally biased region" description="Gly residues" evidence="1">
    <location>
        <begin position="130"/>
        <end position="141"/>
    </location>
</feature>
<keyword evidence="3" id="KW-1185">Reference proteome</keyword>
<feature type="compositionally biased region" description="Polar residues" evidence="1">
    <location>
        <begin position="404"/>
        <end position="414"/>
    </location>
</feature>
<accession>A0A0D2N9G0</accession>
<sequence length="510" mass="53660">MLDALKQAETELFLGTLWGYRVYAPLLLLGHTRKNWHMPVTQMQQVRNGVRRVARIVWTLHLTLREGFDNVMMETLKHRYPSSLLDRLQASSVAFTRACRDAMPRGSDRVRPPTTTLFRARGRRNAPLPGAGGKPADGQAGGAEAPVHRRVGARCRQAERALRVFKRTLDVINEISEGQRNQIIDHIRRYNQAAPRQPGACGCGEEDDEDDRFSFDEPAVDEDRPLAAVSAPPRAPTAAAGTSPSASASPLRTLSATLGAAAGTTAALGRMLVRAASMPAVRPAAAAAPAASPRGPAPGRAQPARQLRALMGAGPRGRAPLDSVLEMLAAAEEGEAGPGDVGLSEAAAVAAAAAAAGGGGGLKAAAAAAAISAVAGTPAGVGGAGAAAAAPPRPVRQAPLVGQHSVQQEAPSQQREARQPPGASHQMPSLPRLRIHPLSRSGTEDAGGLAGASPFPDSPHPSERMSLDDAVLRQHMPHVGTEGYLAKVRWYSFQFLCEQLETEFDHLLER</sequence>
<gene>
    <name evidence="2" type="ORF">MNEG_5662</name>
</gene>
<dbReference type="Proteomes" id="UP000054498">
    <property type="component" value="Unassembled WGS sequence"/>
</dbReference>
<reference evidence="2 3" key="1">
    <citation type="journal article" date="2013" name="BMC Genomics">
        <title>Reconstruction of the lipid metabolism for the microalga Monoraphidium neglectum from its genome sequence reveals characteristics suitable for biofuel production.</title>
        <authorList>
            <person name="Bogen C."/>
            <person name="Al-Dilaimi A."/>
            <person name="Albersmeier A."/>
            <person name="Wichmann J."/>
            <person name="Grundmann M."/>
            <person name="Rupp O."/>
            <person name="Lauersen K.J."/>
            <person name="Blifernez-Klassen O."/>
            <person name="Kalinowski J."/>
            <person name="Goesmann A."/>
            <person name="Mussgnug J.H."/>
            <person name="Kruse O."/>
        </authorList>
    </citation>
    <scope>NUCLEOTIDE SEQUENCE [LARGE SCALE GENOMIC DNA]</scope>
    <source>
        <strain evidence="2 3">SAG 48.87</strain>
    </source>
</reference>
<organism evidence="2 3">
    <name type="scientific">Monoraphidium neglectum</name>
    <dbReference type="NCBI Taxonomy" id="145388"/>
    <lineage>
        <taxon>Eukaryota</taxon>
        <taxon>Viridiplantae</taxon>
        <taxon>Chlorophyta</taxon>
        <taxon>core chlorophytes</taxon>
        <taxon>Chlorophyceae</taxon>
        <taxon>CS clade</taxon>
        <taxon>Sphaeropleales</taxon>
        <taxon>Selenastraceae</taxon>
        <taxon>Monoraphidium</taxon>
    </lineage>
</organism>